<dbReference type="EMBL" id="PKSL01000054">
    <property type="protein sequence ID" value="POW09557.1"/>
    <property type="molecule type" value="Genomic_DNA"/>
</dbReference>
<sequence length="153" mass="17312">SCIKGYKVYLEDIRLRWVPSPFFEQALDQHRVLGAHRARGLENQFATFQGEQPGYYGAQGYQHIMEALNVLFKQSAAVQLAPPLTDKFFLQKVLVPEVAMCLIAQDLRVAVSNERVMCVCWTRAVSLVQLYSQFLIKSNTENICPCPSAQIDS</sequence>
<dbReference type="PANTHER" id="PTHR41391:SF1">
    <property type="entry name" value="RESTRICTION OF TELOMERE CAPPING PROTEIN 4"/>
    <property type="match status" value="1"/>
</dbReference>
<dbReference type="PANTHER" id="PTHR41391">
    <property type="entry name" value="RESTRICTION OF TELOMERE CAPPING PROTEIN 4"/>
    <property type="match status" value="1"/>
</dbReference>
<evidence type="ECO:0000256" key="7">
    <source>
        <dbReference type="ARBA" id="ARBA00023242"/>
    </source>
</evidence>
<feature type="domain" description="Restriction of telomere capping protein 4 C-terminal" evidence="8">
    <location>
        <begin position="19"/>
        <end position="111"/>
    </location>
</feature>
<dbReference type="Proteomes" id="UP000239156">
    <property type="component" value="Unassembled WGS sequence"/>
</dbReference>
<evidence type="ECO:0000256" key="6">
    <source>
        <dbReference type="ARBA" id="ARBA00022490"/>
    </source>
</evidence>
<accession>A0A2S4VJ62</accession>
<evidence type="ECO:0000256" key="3">
    <source>
        <dbReference type="ARBA" id="ARBA00004496"/>
    </source>
</evidence>
<dbReference type="GO" id="GO:0005634">
    <property type="term" value="C:nucleus"/>
    <property type="evidence" value="ECO:0007669"/>
    <property type="project" value="UniProtKB-SubCell"/>
</dbReference>
<comment type="similarity">
    <text evidence="4">Belongs to the RTC4 family.</text>
</comment>
<dbReference type="VEuPathDB" id="FungiDB:PSHT_02815"/>
<comment type="subcellular location">
    <subcellularLocation>
        <location evidence="3">Cytoplasm</location>
    </subcellularLocation>
    <subcellularLocation>
        <location evidence="2">Nucleus</location>
    </subcellularLocation>
</comment>
<evidence type="ECO:0000313" key="10">
    <source>
        <dbReference type="Proteomes" id="UP000239156"/>
    </source>
</evidence>
<keyword evidence="10" id="KW-1185">Reference proteome</keyword>
<proteinExistence type="inferred from homology"/>
<keyword evidence="6" id="KW-0963">Cytoplasm</keyword>
<feature type="non-terminal residue" evidence="9">
    <location>
        <position position="1"/>
    </location>
</feature>
<dbReference type="Pfam" id="PF14474">
    <property type="entry name" value="RTC4"/>
    <property type="match status" value="1"/>
</dbReference>
<dbReference type="InterPro" id="IPR039024">
    <property type="entry name" value="RTC4"/>
</dbReference>
<dbReference type="AlphaFoldDB" id="A0A2S4VJ62"/>
<comment type="function">
    <text evidence="1">May be involved in a process influencing telomere capping.</text>
</comment>
<gene>
    <name evidence="9" type="ORF">PSTT_06732</name>
</gene>
<evidence type="ECO:0000256" key="5">
    <source>
        <dbReference type="ARBA" id="ARBA00015162"/>
    </source>
</evidence>
<protein>
    <recommendedName>
        <fullName evidence="5">Restriction of telomere capping protein 4</fullName>
    </recommendedName>
</protein>
<evidence type="ECO:0000259" key="8">
    <source>
        <dbReference type="Pfam" id="PF14474"/>
    </source>
</evidence>
<reference evidence="9" key="1">
    <citation type="submission" date="2017-12" db="EMBL/GenBank/DDBJ databases">
        <title>Gene loss provides genomic basis for host adaptation in cereal stripe rust fungi.</title>
        <authorList>
            <person name="Xia C."/>
        </authorList>
    </citation>
    <scope>NUCLEOTIDE SEQUENCE [LARGE SCALE GENOMIC DNA]</scope>
    <source>
        <strain evidence="9">93-210</strain>
    </source>
</reference>
<dbReference type="GO" id="GO:0005737">
    <property type="term" value="C:cytoplasm"/>
    <property type="evidence" value="ECO:0007669"/>
    <property type="project" value="UniProtKB-SubCell"/>
</dbReference>
<organism evidence="9 10">
    <name type="scientific">Puccinia striiformis</name>
    <dbReference type="NCBI Taxonomy" id="27350"/>
    <lineage>
        <taxon>Eukaryota</taxon>
        <taxon>Fungi</taxon>
        <taxon>Dikarya</taxon>
        <taxon>Basidiomycota</taxon>
        <taxon>Pucciniomycotina</taxon>
        <taxon>Pucciniomycetes</taxon>
        <taxon>Pucciniales</taxon>
        <taxon>Pucciniaceae</taxon>
        <taxon>Puccinia</taxon>
    </lineage>
</organism>
<evidence type="ECO:0000256" key="4">
    <source>
        <dbReference type="ARBA" id="ARBA00009461"/>
    </source>
</evidence>
<keyword evidence="7" id="KW-0539">Nucleus</keyword>
<dbReference type="VEuPathDB" id="FungiDB:PSTT_06732"/>
<evidence type="ECO:0000256" key="1">
    <source>
        <dbReference type="ARBA" id="ARBA00002738"/>
    </source>
</evidence>
<comment type="caution">
    <text evidence="9">The sequence shown here is derived from an EMBL/GenBank/DDBJ whole genome shotgun (WGS) entry which is preliminary data.</text>
</comment>
<evidence type="ECO:0000313" key="9">
    <source>
        <dbReference type="EMBL" id="POW09557.1"/>
    </source>
</evidence>
<evidence type="ECO:0000256" key="2">
    <source>
        <dbReference type="ARBA" id="ARBA00004123"/>
    </source>
</evidence>
<name>A0A2S4VJ62_9BASI</name>
<dbReference type="InterPro" id="IPR028094">
    <property type="entry name" value="RTC4_C"/>
</dbReference>